<evidence type="ECO:0000256" key="2">
    <source>
        <dbReference type="ARBA" id="ARBA00022679"/>
    </source>
</evidence>
<dbReference type="Proteomes" id="UP001159364">
    <property type="component" value="Linkage Group LG08"/>
</dbReference>
<keyword evidence="8" id="KW-1185">Reference proteome</keyword>
<dbReference type="SFLD" id="SFLDS00019">
    <property type="entry name" value="Glutathione_Transferase_(cytos"/>
    <property type="match status" value="1"/>
</dbReference>
<feature type="domain" description="GST C-terminal" evidence="6">
    <location>
        <begin position="86"/>
        <end position="209"/>
    </location>
</feature>
<evidence type="ECO:0000313" key="7">
    <source>
        <dbReference type="EMBL" id="KAJ8899730.1"/>
    </source>
</evidence>
<keyword evidence="2" id="KW-0808">Transferase</keyword>
<comment type="similarity">
    <text evidence="4">Belongs to the GST superfamily.</text>
</comment>
<dbReference type="InterPro" id="IPR036282">
    <property type="entry name" value="Glutathione-S-Trfase_C_sf"/>
</dbReference>
<dbReference type="SFLD" id="SFLDG01152">
    <property type="entry name" value="Main.3:_Omega-_and_Tau-like"/>
    <property type="match status" value="1"/>
</dbReference>
<dbReference type="SFLD" id="SFLDG00358">
    <property type="entry name" value="Main_(cytGST)"/>
    <property type="match status" value="1"/>
</dbReference>
<dbReference type="PROSITE" id="PS50404">
    <property type="entry name" value="GST_NTER"/>
    <property type="match status" value="1"/>
</dbReference>
<dbReference type="GO" id="GO:0004364">
    <property type="term" value="F:glutathione transferase activity"/>
    <property type="evidence" value="ECO:0007669"/>
    <property type="project" value="UniProtKB-EC"/>
</dbReference>
<name>A0AAV8UB67_9ROSI</name>
<dbReference type="InterPro" id="IPR040079">
    <property type="entry name" value="Glutathione_S-Trfase"/>
</dbReference>
<dbReference type="FunFam" id="1.20.1050.10:FF:000012">
    <property type="entry name" value="Tau class glutathione S-transferase"/>
    <property type="match status" value="1"/>
</dbReference>
<dbReference type="Pfam" id="PF02798">
    <property type="entry name" value="GST_N"/>
    <property type="match status" value="1"/>
</dbReference>
<dbReference type="PROSITE" id="PS50405">
    <property type="entry name" value="GST_CTER"/>
    <property type="match status" value="1"/>
</dbReference>
<dbReference type="Pfam" id="PF00043">
    <property type="entry name" value="GST_C"/>
    <property type="match status" value="1"/>
</dbReference>
<dbReference type="SUPFAM" id="SSF47616">
    <property type="entry name" value="GST C-terminal domain-like"/>
    <property type="match status" value="1"/>
</dbReference>
<dbReference type="PANTHER" id="PTHR11260:SF676">
    <property type="entry name" value="GLUTATHIONE S-TRANSFERASE U8"/>
    <property type="match status" value="1"/>
</dbReference>
<organism evidence="7 8">
    <name type="scientific">Erythroxylum novogranatense</name>
    <dbReference type="NCBI Taxonomy" id="1862640"/>
    <lineage>
        <taxon>Eukaryota</taxon>
        <taxon>Viridiplantae</taxon>
        <taxon>Streptophyta</taxon>
        <taxon>Embryophyta</taxon>
        <taxon>Tracheophyta</taxon>
        <taxon>Spermatophyta</taxon>
        <taxon>Magnoliopsida</taxon>
        <taxon>eudicotyledons</taxon>
        <taxon>Gunneridae</taxon>
        <taxon>Pentapetalae</taxon>
        <taxon>rosids</taxon>
        <taxon>fabids</taxon>
        <taxon>Malpighiales</taxon>
        <taxon>Erythroxylaceae</taxon>
        <taxon>Erythroxylum</taxon>
    </lineage>
</organism>
<dbReference type="InterPro" id="IPR010987">
    <property type="entry name" value="Glutathione-S-Trfase_C-like"/>
</dbReference>
<dbReference type="Gene3D" id="1.20.1050.10">
    <property type="match status" value="1"/>
</dbReference>
<dbReference type="EC" id="2.5.1.18" evidence="1"/>
<evidence type="ECO:0000256" key="4">
    <source>
        <dbReference type="RuleBase" id="RU003494"/>
    </source>
</evidence>
<proteinExistence type="inferred from homology"/>
<feature type="domain" description="GST N-terminal" evidence="5">
    <location>
        <begin position="2"/>
        <end position="81"/>
    </location>
</feature>
<dbReference type="AlphaFoldDB" id="A0AAV8UB67"/>
<dbReference type="SUPFAM" id="SSF52833">
    <property type="entry name" value="Thioredoxin-like"/>
    <property type="match status" value="1"/>
</dbReference>
<protein>
    <recommendedName>
        <fullName evidence="1">glutathione transferase</fullName>
        <ecNumber evidence="1">2.5.1.18</ecNumber>
    </recommendedName>
</protein>
<dbReference type="CDD" id="cd03058">
    <property type="entry name" value="GST_N_Tau"/>
    <property type="match status" value="1"/>
</dbReference>
<dbReference type="FunFam" id="3.40.30.10:FF:000197">
    <property type="entry name" value="Glutathione S-transferase U10"/>
    <property type="match status" value="1"/>
</dbReference>
<evidence type="ECO:0000313" key="8">
    <source>
        <dbReference type="Proteomes" id="UP001159364"/>
    </source>
</evidence>
<evidence type="ECO:0000259" key="5">
    <source>
        <dbReference type="PROSITE" id="PS50404"/>
    </source>
</evidence>
<evidence type="ECO:0000259" key="6">
    <source>
        <dbReference type="PROSITE" id="PS50405"/>
    </source>
</evidence>
<gene>
    <name evidence="7" type="ORF">K2173_019429</name>
</gene>
<dbReference type="GO" id="GO:0005737">
    <property type="term" value="C:cytoplasm"/>
    <property type="evidence" value="ECO:0007669"/>
    <property type="project" value="TreeGrafter"/>
</dbReference>
<evidence type="ECO:0000256" key="3">
    <source>
        <dbReference type="ARBA" id="ARBA00047960"/>
    </source>
</evidence>
<dbReference type="Gene3D" id="3.40.30.10">
    <property type="entry name" value="Glutaredoxin"/>
    <property type="match status" value="1"/>
</dbReference>
<dbReference type="InterPro" id="IPR036249">
    <property type="entry name" value="Thioredoxin-like_sf"/>
</dbReference>
<dbReference type="InterPro" id="IPR004046">
    <property type="entry name" value="GST_C"/>
</dbReference>
<accession>A0AAV8UB67</accession>
<evidence type="ECO:0000256" key="1">
    <source>
        <dbReference type="ARBA" id="ARBA00012452"/>
    </source>
</evidence>
<dbReference type="InterPro" id="IPR045073">
    <property type="entry name" value="Omega/Tau-like"/>
</dbReference>
<dbReference type="EMBL" id="JAIWQS010000008">
    <property type="protein sequence ID" value="KAJ8899730.1"/>
    <property type="molecule type" value="Genomic_DNA"/>
</dbReference>
<comment type="caution">
    <text evidence="7">The sequence shown here is derived from an EMBL/GenBank/DDBJ whole genome shotgun (WGS) entry which is preliminary data.</text>
</comment>
<comment type="catalytic activity">
    <reaction evidence="3">
        <text>RX + glutathione = an S-substituted glutathione + a halide anion + H(+)</text>
        <dbReference type="Rhea" id="RHEA:16437"/>
        <dbReference type="ChEBI" id="CHEBI:15378"/>
        <dbReference type="ChEBI" id="CHEBI:16042"/>
        <dbReference type="ChEBI" id="CHEBI:17792"/>
        <dbReference type="ChEBI" id="CHEBI:57925"/>
        <dbReference type="ChEBI" id="CHEBI:90779"/>
        <dbReference type="EC" id="2.5.1.18"/>
    </reaction>
</comment>
<dbReference type="InterPro" id="IPR045074">
    <property type="entry name" value="GST_C_Tau"/>
</dbReference>
<dbReference type="CDD" id="cd03185">
    <property type="entry name" value="GST_C_Tau"/>
    <property type="match status" value="1"/>
</dbReference>
<dbReference type="PANTHER" id="PTHR11260">
    <property type="entry name" value="GLUTATHIONE S-TRANSFERASE, GST, SUPERFAMILY, GST DOMAIN CONTAINING"/>
    <property type="match status" value="1"/>
</dbReference>
<sequence>MAEVKLIGMWASPFVRRIQVALELKGVEYEYVEEDLANKSELLLKYNPVHKKVPVLVHKGKPIAESLVILEYIDETWKNNPILPQDPYQRANARFWAKFIDEKCRPALWRAAWGKGEQREKAMEEACQNLKILENELKNKKFFGGESIGLVDLTGDFIAHWYVDVIDEAAGVELVTKEKFPVLWKWIDEFVSCTTVKKNLPDKEKLVEFFRARYSSGSWKC</sequence>
<dbReference type="GO" id="GO:0006749">
    <property type="term" value="P:glutathione metabolic process"/>
    <property type="evidence" value="ECO:0007669"/>
    <property type="project" value="InterPro"/>
</dbReference>
<dbReference type="InterPro" id="IPR004045">
    <property type="entry name" value="Glutathione_S-Trfase_N"/>
</dbReference>
<reference evidence="7 8" key="1">
    <citation type="submission" date="2021-09" db="EMBL/GenBank/DDBJ databases">
        <title>Genomic insights and catalytic innovation underlie evolution of tropane alkaloids biosynthesis.</title>
        <authorList>
            <person name="Wang Y.-J."/>
            <person name="Tian T."/>
            <person name="Huang J.-P."/>
            <person name="Huang S.-X."/>
        </authorList>
    </citation>
    <scope>NUCLEOTIDE SEQUENCE [LARGE SCALE GENOMIC DNA]</scope>
    <source>
        <strain evidence="7">KIB-2018</strain>
        <tissue evidence="7">Leaf</tissue>
    </source>
</reference>